<feature type="non-terminal residue" evidence="3">
    <location>
        <position position="126"/>
    </location>
</feature>
<sequence>MWSGQIILKNMSNEEETTFTYGDWLSKTKGEKRQLSCELAAVVDEEEMVDTTTYIIQVKTSDVTGGGTDANVFMTIFGENGDSGTLAMKQSNNNNKFEKNQMDSFRFPDMLSLGDLCKVRVWHDNS</sequence>
<dbReference type="InterPro" id="IPR052970">
    <property type="entry name" value="Inner_ear_hair_cell_LOXHD"/>
</dbReference>
<dbReference type="InterPro" id="IPR036392">
    <property type="entry name" value="PLAT/LH2_dom_sf"/>
</dbReference>
<feature type="domain" description="PLAT" evidence="2">
    <location>
        <begin position="52"/>
        <end position="126"/>
    </location>
</feature>
<dbReference type="Pfam" id="PF01477">
    <property type="entry name" value="PLAT"/>
    <property type="match status" value="1"/>
</dbReference>
<dbReference type="InterPro" id="IPR001024">
    <property type="entry name" value="PLAT/LH2_dom"/>
</dbReference>
<dbReference type="EMBL" id="KV923661">
    <property type="protein sequence ID" value="PIN97745.1"/>
    <property type="molecule type" value="Genomic_DNA"/>
</dbReference>
<protein>
    <recommendedName>
        <fullName evidence="2">PLAT domain-containing protein</fullName>
    </recommendedName>
</protein>
<evidence type="ECO:0000256" key="1">
    <source>
        <dbReference type="PROSITE-ProRule" id="PRU00152"/>
    </source>
</evidence>
<accession>A0A2G9P330</accession>
<gene>
    <name evidence="3" type="ORF">AB205_0164180</name>
</gene>
<evidence type="ECO:0000259" key="2">
    <source>
        <dbReference type="PROSITE" id="PS50095"/>
    </source>
</evidence>
<evidence type="ECO:0000313" key="3">
    <source>
        <dbReference type="EMBL" id="PIN97745.1"/>
    </source>
</evidence>
<dbReference type="OrthoDB" id="5322100at2759"/>
<dbReference type="PANTHER" id="PTHR45901:SF3">
    <property type="entry name" value="LIPOXYGENASE HOMOLOGY DOMAIN-CONTAINING PROTEIN 1"/>
    <property type="match status" value="1"/>
</dbReference>
<name>A0A2G9P330_AQUCT</name>
<dbReference type="AlphaFoldDB" id="A0A2G9P330"/>
<proteinExistence type="predicted"/>
<dbReference type="Gene3D" id="2.40.180.10">
    <property type="entry name" value="Catalase core domain"/>
    <property type="match status" value="1"/>
</dbReference>
<dbReference type="SUPFAM" id="SSF49723">
    <property type="entry name" value="Lipase/lipooxygenase domain (PLAT/LH2 domain)"/>
    <property type="match status" value="1"/>
</dbReference>
<comment type="caution">
    <text evidence="1">Lacks conserved residue(s) required for the propagation of feature annotation.</text>
</comment>
<dbReference type="PANTHER" id="PTHR45901">
    <property type="entry name" value="PROTEIN CBG12474"/>
    <property type="match status" value="1"/>
</dbReference>
<reference evidence="3" key="1">
    <citation type="submission" date="2017-08" db="EMBL/GenBank/DDBJ databases">
        <title>Assembly of the North American Bullfrog Genome.</title>
        <authorList>
            <person name="Warren R.L."/>
            <person name="Vandervalk B.P."/>
            <person name="Kucuk E."/>
            <person name="Birol I."/>
            <person name="Helbing C."/>
            <person name="Pandoh P."/>
            <person name="Behsaz B."/>
            <person name="Mohamadi H."/>
            <person name="Chu J."/>
            <person name="Jackman S."/>
            <person name="Hammond S.A."/>
            <person name="Veldhoen N."/>
            <person name="Kirk H."/>
            <person name="Zhao Y."/>
            <person name="Coope R."/>
            <person name="Pleasance S."/>
            <person name="Moore R."/>
            <person name="Holt R."/>
        </authorList>
    </citation>
    <scope>NUCLEOTIDE SEQUENCE</scope>
    <source>
        <strain evidence="3">Bruno</strain>
        <tissue evidence="3">Liver</tissue>
    </source>
</reference>
<organism evidence="3">
    <name type="scientific">Aquarana catesbeiana</name>
    <name type="common">American bullfrog</name>
    <name type="synonym">Rana catesbeiana</name>
    <dbReference type="NCBI Taxonomy" id="8400"/>
    <lineage>
        <taxon>Eukaryota</taxon>
        <taxon>Metazoa</taxon>
        <taxon>Chordata</taxon>
        <taxon>Craniata</taxon>
        <taxon>Vertebrata</taxon>
        <taxon>Euteleostomi</taxon>
        <taxon>Amphibia</taxon>
        <taxon>Batrachia</taxon>
        <taxon>Anura</taxon>
        <taxon>Neobatrachia</taxon>
        <taxon>Ranoidea</taxon>
        <taxon>Ranidae</taxon>
        <taxon>Aquarana</taxon>
    </lineage>
</organism>
<dbReference type="PROSITE" id="PS50095">
    <property type="entry name" value="PLAT"/>
    <property type="match status" value="1"/>
</dbReference>